<accession>A0AAV6NGM0</accession>
<feature type="non-terminal residue" evidence="1">
    <location>
        <position position="1"/>
    </location>
</feature>
<organism evidence="1 2">
    <name type="scientific">Cucurbita argyrosperma subsp. sororia</name>
    <dbReference type="NCBI Taxonomy" id="37648"/>
    <lineage>
        <taxon>Eukaryota</taxon>
        <taxon>Viridiplantae</taxon>
        <taxon>Streptophyta</taxon>
        <taxon>Embryophyta</taxon>
        <taxon>Tracheophyta</taxon>
        <taxon>Spermatophyta</taxon>
        <taxon>Magnoliopsida</taxon>
        <taxon>eudicotyledons</taxon>
        <taxon>Gunneridae</taxon>
        <taxon>Pentapetalae</taxon>
        <taxon>rosids</taxon>
        <taxon>fabids</taxon>
        <taxon>Cucurbitales</taxon>
        <taxon>Cucurbitaceae</taxon>
        <taxon>Cucurbiteae</taxon>
        <taxon>Cucurbita</taxon>
    </lineage>
</organism>
<sequence length="106" mass="12582">MVETWKWTKADKIHPQFETPIMESRSGDFWSPDYKRVNSVTRRWEARGGLAWFLAWIRYLDCCFLELWRRCCIRNLGACILGGGIAISAPRTQNGYRRILQIWMPK</sequence>
<protein>
    <submittedName>
        <fullName evidence="1">Uncharacterized protein</fullName>
    </submittedName>
</protein>
<comment type="caution">
    <text evidence="1">The sequence shown here is derived from an EMBL/GenBank/DDBJ whole genome shotgun (WGS) entry which is preliminary data.</text>
</comment>
<gene>
    <name evidence="1" type="ORF">SDJN03_10608</name>
</gene>
<name>A0AAV6NGM0_9ROSI</name>
<dbReference type="AlphaFoldDB" id="A0AAV6NGM0"/>
<keyword evidence="2" id="KW-1185">Reference proteome</keyword>
<evidence type="ECO:0000313" key="1">
    <source>
        <dbReference type="EMBL" id="KAG6597428.1"/>
    </source>
</evidence>
<dbReference type="Proteomes" id="UP000685013">
    <property type="component" value="Chromosome 6"/>
</dbReference>
<evidence type="ECO:0000313" key="2">
    <source>
        <dbReference type="Proteomes" id="UP000685013"/>
    </source>
</evidence>
<proteinExistence type="predicted"/>
<dbReference type="EMBL" id="JAGKQH010000006">
    <property type="protein sequence ID" value="KAG6597428.1"/>
    <property type="molecule type" value="Genomic_DNA"/>
</dbReference>
<reference evidence="1 2" key="1">
    <citation type="journal article" date="2021" name="Hortic Res">
        <title>The domestication of Cucurbita argyrosperma as revealed by the genome of its wild relative.</title>
        <authorList>
            <person name="Barrera-Redondo J."/>
            <person name="Sanchez-de la Vega G."/>
            <person name="Aguirre-Liguori J.A."/>
            <person name="Castellanos-Morales G."/>
            <person name="Gutierrez-Guerrero Y.T."/>
            <person name="Aguirre-Dugua X."/>
            <person name="Aguirre-Planter E."/>
            <person name="Tenaillon M.I."/>
            <person name="Lira-Saade R."/>
            <person name="Eguiarte L.E."/>
        </authorList>
    </citation>
    <scope>NUCLEOTIDE SEQUENCE [LARGE SCALE GENOMIC DNA]</scope>
    <source>
        <strain evidence="1">JBR-2021</strain>
    </source>
</reference>